<feature type="domain" description="HTH tetR-type" evidence="5">
    <location>
        <begin position="5"/>
        <end position="65"/>
    </location>
</feature>
<dbReference type="OrthoDB" id="1092847at2"/>
<dbReference type="SUPFAM" id="SSF48498">
    <property type="entry name" value="Tetracyclin repressor-like, C-terminal domain"/>
    <property type="match status" value="1"/>
</dbReference>
<dbReference type="InterPro" id="IPR001647">
    <property type="entry name" value="HTH_TetR"/>
</dbReference>
<dbReference type="Pfam" id="PF16925">
    <property type="entry name" value="TetR_C_13"/>
    <property type="match status" value="1"/>
</dbReference>
<evidence type="ECO:0000256" key="1">
    <source>
        <dbReference type="ARBA" id="ARBA00023015"/>
    </source>
</evidence>
<dbReference type="PANTHER" id="PTHR47506:SF3">
    <property type="entry name" value="HTH-TYPE TRANSCRIPTIONAL REGULATOR LMRA"/>
    <property type="match status" value="1"/>
</dbReference>
<keyword evidence="2 4" id="KW-0238">DNA-binding</keyword>
<keyword evidence="7" id="KW-1185">Reference proteome</keyword>
<sequence>MSKAERTRQFIIEKAAPIINRKGMAGASLSDIMEATGLAKGCIYGNFENKDEICLEAFNYLSQSYVNKLKEHLQNFTGAKAKLLAYLDYTLAGKLRDEMGGCPVINFGAESDDTHPAIRERVKQVIQSSREAITNLLREGVENGEFSAGLNCESQALKFYVMLEGAVIISRIENNREQLEQIVNLIKTEIETF</sequence>
<dbReference type="SUPFAM" id="SSF46689">
    <property type="entry name" value="Homeodomain-like"/>
    <property type="match status" value="1"/>
</dbReference>
<evidence type="ECO:0000256" key="4">
    <source>
        <dbReference type="PROSITE-ProRule" id="PRU00335"/>
    </source>
</evidence>
<evidence type="ECO:0000259" key="5">
    <source>
        <dbReference type="PROSITE" id="PS50977"/>
    </source>
</evidence>
<dbReference type="Proteomes" id="UP000283387">
    <property type="component" value="Unassembled WGS sequence"/>
</dbReference>
<evidence type="ECO:0000256" key="3">
    <source>
        <dbReference type="ARBA" id="ARBA00023163"/>
    </source>
</evidence>
<dbReference type="PRINTS" id="PR00455">
    <property type="entry name" value="HTHTETR"/>
</dbReference>
<dbReference type="PROSITE" id="PS50977">
    <property type="entry name" value="HTH_TETR_2"/>
    <property type="match status" value="1"/>
</dbReference>
<dbReference type="EMBL" id="RAPN01000006">
    <property type="protein sequence ID" value="RKD85119.1"/>
    <property type="molecule type" value="Genomic_DNA"/>
</dbReference>
<dbReference type="AlphaFoldDB" id="A0A419VUE3"/>
<evidence type="ECO:0000313" key="7">
    <source>
        <dbReference type="Proteomes" id="UP000283387"/>
    </source>
</evidence>
<keyword evidence="1" id="KW-0805">Transcription regulation</keyword>
<dbReference type="Gene3D" id="1.10.357.10">
    <property type="entry name" value="Tetracycline Repressor, domain 2"/>
    <property type="match status" value="1"/>
</dbReference>
<dbReference type="PANTHER" id="PTHR47506">
    <property type="entry name" value="TRANSCRIPTIONAL REGULATORY PROTEIN"/>
    <property type="match status" value="1"/>
</dbReference>
<proteinExistence type="predicted"/>
<keyword evidence="3" id="KW-0804">Transcription</keyword>
<dbReference type="RefSeq" id="WP_120275788.1">
    <property type="nucleotide sequence ID" value="NZ_RAPN01000006.1"/>
</dbReference>
<dbReference type="InterPro" id="IPR036271">
    <property type="entry name" value="Tet_transcr_reg_TetR-rel_C_sf"/>
</dbReference>
<accession>A0A419VUE3</accession>
<gene>
    <name evidence="6" type="ORF">BC643_4638</name>
</gene>
<dbReference type="GO" id="GO:0003677">
    <property type="term" value="F:DNA binding"/>
    <property type="evidence" value="ECO:0007669"/>
    <property type="project" value="UniProtKB-UniRule"/>
</dbReference>
<reference evidence="6 7" key="1">
    <citation type="submission" date="2018-09" db="EMBL/GenBank/DDBJ databases">
        <title>Genomic Encyclopedia of Archaeal and Bacterial Type Strains, Phase II (KMG-II): from individual species to whole genera.</title>
        <authorList>
            <person name="Goeker M."/>
        </authorList>
    </citation>
    <scope>NUCLEOTIDE SEQUENCE [LARGE SCALE GENOMIC DNA]</scope>
    <source>
        <strain evidence="6 7">DSM 27148</strain>
    </source>
</reference>
<feature type="DNA-binding region" description="H-T-H motif" evidence="4">
    <location>
        <begin position="28"/>
        <end position="47"/>
    </location>
</feature>
<protein>
    <submittedName>
        <fullName evidence="6">TetR family transcriptional regulator</fullName>
    </submittedName>
</protein>
<dbReference type="InterPro" id="IPR011075">
    <property type="entry name" value="TetR_C"/>
</dbReference>
<dbReference type="Pfam" id="PF00440">
    <property type="entry name" value="TetR_N"/>
    <property type="match status" value="1"/>
</dbReference>
<evidence type="ECO:0000313" key="6">
    <source>
        <dbReference type="EMBL" id="RKD85119.1"/>
    </source>
</evidence>
<evidence type="ECO:0000256" key="2">
    <source>
        <dbReference type="ARBA" id="ARBA00023125"/>
    </source>
</evidence>
<comment type="caution">
    <text evidence="6">The sequence shown here is derived from an EMBL/GenBank/DDBJ whole genome shotgun (WGS) entry which is preliminary data.</text>
</comment>
<dbReference type="InterPro" id="IPR009057">
    <property type="entry name" value="Homeodomain-like_sf"/>
</dbReference>
<organism evidence="6 7">
    <name type="scientific">Mangrovibacterium diazotrophicum</name>
    <dbReference type="NCBI Taxonomy" id="1261403"/>
    <lineage>
        <taxon>Bacteria</taxon>
        <taxon>Pseudomonadati</taxon>
        <taxon>Bacteroidota</taxon>
        <taxon>Bacteroidia</taxon>
        <taxon>Marinilabiliales</taxon>
        <taxon>Prolixibacteraceae</taxon>
        <taxon>Mangrovibacterium</taxon>
    </lineage>
</organism>
<name>A0A419VUE3_9BACT</name>